<dbReference type="AlphaFoldDB" id="A0A7D4BES4"/>
<dbReference type="Proteomes" id="UP000500961">
    <property type="component" value="Chromosome"/>
</dbReference>
<dbReference type="PANTHER" id="PTHR30469:SF33">
    <property type="entry name" value="SLR1207 PROTEIN"/>
    <property type="match status" value="1"/>
</dbReference>
<dbReference type="InterPro" id="IPR058624">
    <property type="entry name" value="MdtA-like_HH"/>
</dbReference>
<reference evidence="6 7" key="1">
    <citation type="submission" date="2019-07" db="EMBL/GenBank/DDBJ databases">
        <title>Thalassofilum flectens gen. nov., sp. nov., a novel moderate thermophilic anaerobe from a shallow sea hot spring in Kunashir Island (Russia), representing a new family in the order Bacteroidales, and proposal of Thalassofilacea fam. nov.</title>
        <authorList>
            <person name="Kochetkova T.V."/>
            <person name="Podosokorskaya O.A."/>
            <person name="Novikov A."/>
            <person name="Elcheninov A.G."/>
            <person name="Toshchakov S.V."/>
            <person name="Kublanov I.V."/>
        </authorList>
    </citation>
    <scope>NUCLEOTIDE SEQUENCE [LARGE SCALE GENOMIC DNA]</scope>
    <source>
        <strain evidence="6 7">38-H</strain>
    </source>
</reference>
<gene>
    <name evidence="6" type="ORF">FHG85_12260</name>
</gene>
<comment type="similarity">
    <text evidence="1">Belongs to the membrane fusion protein (MFP) (TC 8.A.1) family.</text>
</comment>
<evidence type="ECO:0000259" key="5">
    <source>
        <dbReference type="Pfam" id="PF25917"/>
    </source>
</evidence>
<dbReference type="Pfam" id="PF25917">
    <property type="entry name" value="BSH_RND"/>
    <property type="match status" value="1"/>
</dbReference>
<evidence type="ECO:0000256" key="2">
    <source>
        <dbReference type="SAM" id="Coils"/>
    </source>
</evidence>
<dbReference type="Gene3D" id="2.40.30.170">
    <property type="match status" value="1"/>
</dbReference>
<evidence type="ECO:0000256" key="3">
    <source>
        <dbReference type="SAM" id="Phobius"/>
    </source>
</evidence>
<evidence type="ECO:0000256" key="1">
    <source>
        <dbReference type="ARBA" id="ARBA00009477"/>
    </source>
</evidence>
<dbReference type="PANTHER" id="PTHR30469">
    <property type="entry name" value="MULTIDRUG RESISTANCE PROTEIN MDTA"/>
    <property type="match status" value="1"/>
</dbReference>
<dbReference type="SUPFAM" id="SSF111369">
    <property type="entry name" value="HlyD-like secretion proteins"/>
    <property type="match status" value="1"/>
</dbReference>
<dbReference type="InterPro" id="IPR006143">
    <property type="entry name" value="RND_pump_MFP"/>
</dbReference>
<dbReference type="Pfam" id="PF25876">
    <property type="entry name" value="HH_MFP_RND"/>
    <property type="match status" value="1"/>
</dbReference>
<dbReference type="Gene3D" id="2.40.420.20">
    <property type="match status" value="1"/>
</dbReference>
<evidence type="ECO:0000259" key="4">
    <source>
        <dbReference type="Pfam" id="PF25876"/>
    </source>
</evidence>
<feature type="coiled-coil region" evidence="2">
    <location>
        <begin position="161"/>
        <end position="188"/>
    </location>
</feature>
<proteinExistence type="inferred from homology"/>
<dbReference type="Gene3D" id="1.10.287.470">
    <property type="entry name" value="Helix hairpin bin"/>
    <property type="match status" value="1"/>
</dbReference>
<dbReference type="GO" id="GO:0015562">
    <property type="term" value="F:efflux transmembrane transporter activity"/>
    <property type="evidence" value="ECO:0007669"/>
    <property type="project" value="TreeGrafter"/>
</dbReference>
<feature type="domain" description="Multidrug resistance protein MdtA-like barrel-sandwich hybrid" evidence="5">
    <location>
        <begin position="63"/>
        <end position="207"/>
    </location>
</feature>
<keyword evidence="7" id="KW-1185">Reference proteome</keyword>
<feature type="domain" description="Multidrug resistance protein MdtA-like alpha-helical hairpin" evidence="4">
    <location>
        <begin position="110"/>
        <end position="175"/>
    </location>
</feature>
<feature type="transmembrane region" description="Helical" evidence="3">
    <location>
        <begin position="6"/>
        <end position="23"/>
    </location>
</feature>
<accession>A0A7D4BES4</accession>
<name>A0A7D4BES4_9BACT</name>
<dbReference type="GO" id="GO:1990281">
    <property type="term" value="C:efflux pump complex"/>
    <property type="evidence" value="ECO:0007669"/>
    <property type="project" value="TreeGrafter"/>
</dbReference>
<sequence>MKKGLLKYLLGAVVLLIVFVIVGKKMGWIGKPLTTAVYVEKPEFRTITESITANGKIQPEVEVKISSEVSGEIIELPVKEGDWVEKGSLLCRIKPDTYISMKERAIASVNSANARLLQSKAQLAQAELSFKRSKQLYEQKAISESEFETAKTNYEVAQAELKAATYSVESAEASLKEAEENLKKTTIYSPISGTVSKLNVELGERVVGTIQMAGTEIMRIANLNRMEARVDVNENDIVKVEIGDTALIEVDAYLGRKFKGVVTQIANTANVQGATTDQVTNFEVRIFILESSYKDLVTNAKTSPFRPGMSTTVEILTNTKQNVLTVPILAVTTRIDSVKTRKEWDKVGENNTEEKTSNSKIEAPKEIVFVAKGDTARIVEVKTGIQDNQYIEIIEGLSPDDEVVSAPYSAISRKLKDKSLIRKVKTKEELFKSE</sequence>
<dbReference type="InterPro" id="IPR058625">
    <property type="entry name" value="MdtA-like_BSH"/>
</dbReference>
<dbReference type="RefSeq" id="WP_173076327.1">
    <property type="nucleotide sequence ID" value="NZ_CP041345.1"/>
</dbReference>
<dbReference type="KEGG" id="ttz:FHG85_12260"/>
<dbReference type="EMBL" id="CP041345">
    <property type="protein sequence ID" value="QKG81003.1"/>
    <property type="molecule type" value="Genomic_DNA"/>
</dbReference>
<evidence type="ECO:0000313" key="7">
    <source>
        <dbReference type="Proteomes" id="UP000500961"/>
    </source>
</evidence>
<keyword evidence="3" id="KW-0812">Transmembrane</keyword>
<protein>
    <submittedName>
        <fullName evidence="6">Efflux RND transporter periplasmic adaptor subunit</fullName>
    </submittedName>
</protein>
<keyword evidence="2" id="KW-0175">Coiled coil</keyword>
<dbReference type="NCBIfam" id="TIGR01730">
    <property type="entry name" value="RND_mfp"/>
    <property type="match status" value="1"/>
</dbReference>
<keyword evidence="3" id="KW-1133">Transmembrane helix</keyword>
<keyword evidence="3" id="KW-0472">Membrane</keyword>
<evidence type="ECO:0000313" key="6">
    <source>
        <dbReference type="EMBL" id="QKG81003.1"/>
    </source>
</evidence>
<dbReference type="Gene3D" id="2.40.50.100">
    <property type="match status" value="1"/>
</dbReference>
<organism evidence="6 7">
    <name type="scientific">Tenuifilum thalassicum</name>
    <dbReference type="NCBI Taxonomy" id="2590900"/>
    <lineage>
        <taxon>Bacteria</taxon>
        <taxon>Pseudomonadati</taxon>
        <taxon>Bacteroidota</taxon>
        <taxon>Bacteroidia</taxon>
        <taxon>Bacteroidales</taxon>
        <taxon>Tenuifilaceae</taxon>
        <taxon>Tenuifilum</taxon>
    </lineage>
</organism>